<reference evidence="1" key="1">
    <citation type="submission" date="2015-05" db="UniProtKB">
        <authorList>
            <consortium name="EnsemblMetazoa"/>
        </authorList>
    </citation>
    <scope>IDENTIFICATION</scope>
</reference>
<sequence length="141" mass="16573">MTSSYNTRKILLGIILLWNEEMITAGQPLGMEDYYNLIEPKDNNNIWIKPRGKVNMKNLILSIQKIEAKQKQYWNKNELKTEPNLTIRPEVTSEAITSTTSERTTNVPIAHEDPPRLKSLHEQMETGQKRFYHSFRHGWVY</sequence>
<name>T1I072_RHOPR</name>
<dbReference type="VEuPathDB" id="VectorBase:RPRC009692"/>
<dbReference type="Proteomes" id="UP000015103">
    <property type="component" value="Unassembled WGS sequence"/>
</dbReference>
<evidence type="ECO:0000313" key="1">
    <source>
        <dbReference type="EnsemblMetazoa" id="RPRC009692-PA"/>
    </source>
</evidence>
<evidence type="ECO:0000313" key="2">
    <source>
        <dbReference type="Proteomes" id="UP000015103"/>
    </source>
</evidence>
<organism evidence="1 2">
    <name type="scientific">Rhodnius prolixus</name>
    <name type="common">Triatomid bug</name>
    <dbReference type="NCBI Taxonomy" id="13249"/>
    <lineage>
        <taxon>Eukaryota</taxon>
        <taxon>Metazoa</taxon>
        <taxon>Ecdysozoa</taxon>
        <taxon>Arthropoda</taxon>
        <taxon>Hexapoda</taxon>
        <taxon>Insecta</taxon>
        <taxon>Pterygota</taxon>
        <taxon>Neoptera</taxon>
        <taxon>Paraneoptera</taxon>
        <taxon>Hemiptera</taxon>
        <taxon>Heteroptera</taxon>
        <taxon>Panheteroptera</taxon>
        <taxon>Cimicomorpha</taxon>
        <taxon>Reduviidae</taxon>
        <taxon>Triatominae</taxon>
        <taxon>Rhodnius</taxon>
    </lineage>
</organism>
<protein>
    <submittedName>
        <fullName evidence="1">Uncharacterized protein</fullName>
    </submittedName>
</protein>
<dbReference type="InParanoid" id="T1I072"/>
<dbReference type="AlphaFoldDB" id="T1I072"/>
<dbReference type="EnsemblMetazoa" id="RPRC009692-RA">
    <property type="protein sequence ID" value="RPRC009692-PA"/>
    <property type="gene ID" value="RPRC009692"/>
</dbReference>
<dbReference type="HOGENOM" id="CLU_1827707_0_0_1"/>
<proteinExistence type="predicted"/>
<keyword evidence="2" id="KW-1185">Reference proteome</keyword>
<dbReference type="EMBL" id="ACPB03019516">
    <property type="status" value="NOT_ANNOTATED_CDS"/>
    <property type="molecule type" value="Genomic_DNA"/>
</dbReference>
<accession>T1I072</accession>